<comment type="caution">
    <text evidence="1">The sequence shown here is derived from an EMBL/GenBank/DDBJ whole genome shotgun (WGS) entry which is preliminary data.</text>
</comment>
<sequence length="170" mass="19008">MFLVAASGLALLGACILALLSYFLFPLREVRGIPTIPFWVALLSLVKDVDQQDLFTEYIDQPLRKHGAVKLFFAAQWNVLVHRPAYIAEIFKHENIYQKSGNQKKIPHSVLASFLGDNIISSHGETWKAYQQVIKPGLQASPDLSVLLANAHKLRNILVEAQAQTPHRGI</sequence>
<dbReference type="Proteomes" id="UP001251528">
    <property type="component" value="Unassembled WGS sequence"/>
</dbReference>
<protein>
    <submittedName>
        <fullName evidence="1">Cytochrome P450-dit2</fullName>
        <ecNumber evidence="1">1.14.14.1</ecNumber>
    </submittedName>
</protein>
<dbReference type="Gene3D" id="1.10.630.10">
    <property type="entry name" value="Cytochrome P450"/>
    <property type="match status" value="1"/>
</dbReference>
<proteinExistence type="predicted"/>
<accession>A0AAJ0CFD5</accession>
<dbReference type="InterPro" id="IPR036396">
    <property type="entry name" value="Cyt_P450_sf"/>
</dbReference>
<reference evidence="1" key="1">
    <citation type="submission" date="2023-06" db="EMBL/GenBank/DDBJ databases">
        <title>Conoideocrella luteorostrata (Hypocreales: Clavicipitaceae), a potential biocontrol fungus for elongate hemlock scale in United States Christmas tree production areas.</title>
        <authorList>
            <person name="Barrett H."/>
            <person name="Lovett B."/>
            <person name="Macias A.M."/>
            <person name="Stajich J.E."/>
            <person name="Kasson M.T."/>
        </authorList>
    </citation>
    <scope>NUCLEOTIDE SEQUENCE</scope>
    <source>
        <strain evidence="1">ARSEF 14590</strain>
    </source>
</reference>
<evidence type="ECO:0000313" key="1">
    <source>
        <dbReference type="EMBL" id="KAK2589701.1"/>
    </source>
</evidence>
<keyword evidence="1" id="KW-0560">Oxidoreductase</keyword>
<keyword evidence="2" id="KW-1185">Reference proteome</keyword>
<dbReference type="EC" id="1.14.14.1" evidence="1"/>
<evidence type="ECO:0000313" key="2">
    <source>
        <dbReference type="Proteomes" id="UP001251528"/>
    </source>
</evidence>
<organism evidence="1 2">
    <name type="scientific">Conoideocrella luteorostrata</name>
    <dbReference type="NCBI Taxonomy" id="1105319"/>
    <lineage>
        <taxon>Eukaryota</taxon>
        <taxon>Fungi</taxon>
        <taxon>Dikarya</taxon>
        <taxon>Ascomycota</taxon>
        <taxon>Pezizomycotina</taxon>
        <taxon>Sordariomycetes</taxon>
        <taxon>Hypocreomycetidae</taxon>
        <taxon>Hypocreales</taxon>
        <taxon>Clavicipitaceae</taxon>
        <taxon>Conoideocrella</taxon>
    </lineage>
</organism>
<dbReference type="GO" id="GO:0016712">
    <property type="term" value="F:oxidoreductase activity, acting on paired donors, with incorporation or reduction of molecular oxygen, reduced flavin or flavoprotein as one donor, and incorporation of one atom of oxygen"/>
    <property type="evidence" value="ECO:0007669"/>
    <property type="project" value="UniProtKB-EC"/>
</dbReference>
<name>A0AAJ0CFD5_9HYPO</name>
<dbReference type="EMBL" id="JASWJB010000578">
    <property type="protein sequence ID" value="KAK2589701.1"/>
    <property type="molecule type" value="Genomic_DNA"/>
</dbReference>
<dbReference type="AlphaFoldDB" id="A0AAJ0CFD5"/>
<feature type="non-terminal residue" evidence="1">
    <location>
        <position position="170"/>
    </location>
</feature>
<dbReference type="GO" id="GO:0005506">
    <property type="term" value="F:iron ion binding"/>
    <property type="evidence" value="ECO:0007669"/>
    <property type="project" value="InterPro"/>
</dbReference>
<gene>
    <name evidence="1" type="primary">DIT2_1</name>
    <name evidence="1" type="ORF">QQS21_012626</name>
</gene>
<dbReference type="SUPFAM" id="SSF48264">
    <property type="entry name" value="Cytochrome P450"/>
    <property type="match status" value="1"/>
</dbReference>
<dbReference type="GO" id="GO:0020037">
    <property type="term" value="F:heme binding"/>
    <property type="evidence" value="ECO:0007669"/>
    <property type="project" value="InterPro"/>
</dbReference>